<evidence type="ECO:0000256" key="1">
    <source>
        <dbReference type="ARBA" id="ARBA00009381"/>
    </source>
</evidence>
<name>A0AA88LN50_CHASR</name>
<evidence type="ECO:0000313" key="7">
    <source>
        <dbReference type="EMBL" id="KAK2819117.1"/>
    </source>
</evidence>
<comment type="caution">
    <text evidence="7">The sequence shown here is derived from an EMBL/GenBank/DDBJ whole genome shotgun (WGS) entry which is preliminary data.</text>
</comment>
<feature type="binding site" evidence="5">
    <location>
        <position position="515"/>
    </location>
    <ligand>
        <name>L-glutamate</name>
        <dbReference type="ChEBI" id="CHEBI:29985"/>
    </ligand>
</feature>
<keyword evidence="6" id="KW-0012">Acyltransferase</keyword>
<dbReference type="Pfam" id="PF01019">
    <property type="entry name" value="G_glu_transpept"/>
    <property type="match status" value="1"/>
</dbReference>
<feature type="transmembrane region" description="Helical" evidence="6">
    <location>
        <begin position="44"/>
        <end position="66"/>
    </location>
</feature>
<dbReference type="Gene3D" id="3.60.20.40">
    <property type="match status" value="1"/>
</dbReference>
<proteinExistence type="inferred from homology"/>
<dbReference type="Proteomes" id="UP001187415">
    <property type="component" value="Unassembled WGS sequence"/>
</dbReference>
<dbReference type="GO" id="GO:0031179">
    <property type="term" value="P:peptide modification"/>
    <property type="evidence" value="ECO:0007669"/>
    <property type="project" value="TreeGrafter"/>
</dbReference>
<dbReference type="PANTHER" id="PTHR11686">
    <property type="entry name" value="GAMMA GLUTAMYL TRANSPEPTIDASE"/>
    <property type="match status" value="1"/>
</dbReference>
<evidence type="ECO:0000256" key="5">
    <source>
        <dbReference type="PIRSR" id="PIRSR600101-2"/>
    </source>
</evidence>
<comment type="catalytic activity">
    <reaction evidence="6">
        <text>an S-substituted glutathione + H2O = an S-substituted L-cysteinylglycine + L-glutamate</text>
        <dbReference type="Rhea" id="RHEA:59468"/>
        <dbReference type="ChEBI" id="CHEBI:15377"/>
        <dbReference type="ChEBI" id="CHEBI:29985"/>
        <dbReference type="ChEBI" id="CHEBI:90779"/>
        <dbReference type="ChEBI" id="CHEBI:143103"/>
        <dbReference type="EC" id="3.4.19.13"/>
    </reaction>
</comment>
<keyword evidence="3" id="KW-1199">Hemostasis impairing toxin</keyword>
<organism evidence="7 8">
    <name type="scientific">Channa striata</name>
    <name type="common">Snakehead murrel</name>
    <name type="synonym">Ophicephalus striatus</name>
    <dbReference type="NCBI Taxonomy" id="64152"/>
    <lineage>
        <taxon>Eukaryota</taxon>
        <taxon>Metazoa</taxon>
        <taxon>Chordata</taxon>
        <taxon>Craniata</taxon>
        <taxon>Vertebrata</taxon>
        <taxon>Euteleostomi</taxon>
        <taxon>Actinopterygii</taxon>
        <taxon>Neopterygii</taxon>
        <taxon>Teleostei</taxon>
        <taxon>Neoteleostei</taxon>
        <taxon>Acanthomorphata</taxon>
        <taxon>Anabantaria</taxon>
        <taxon>Anabantiformes</taxon>
        <taxon>Channoidei</taxon>
        <taxon>Channidae</taxon>
        <taxon>Channa</taxon>
    </lineage>
</organism>
<dbReference type="AlphaFoldDB" id="A0AA88LN50"/>
<dbReference type="FunFam" id="3.60.20.40:FF:000001">
    <property type="entry name" value="Gamma-glutamyltranspeptidase 1"/>
    <property type="match status" value="1"/>
</dbReference>
<comment type="subcellular location">
    <subcellularLocation>
        <location evidence="6">Membrane</location>
        <topology evidence="6">Single-pass type II membrane protein</topology>
    </subcellularLocation>
</comment>
<feature type="binding site" evidence="5">
    <location>
        <position position="146"/>
    </location>
    <ligand>
        <name>L-glutamate</name>
        <dbReference type="ChEBI" id="CHEBI:29985"/>
    </ligand>
</feature>
<evidence type="ECO:0000313" key="8">
    <source>
        <dbReference type="Proteomes" id="UP001187415"/>
    </source>
</evidence>
<feature type="binding site" evidence="5">
    <location>
        <begin position="492"/>
        <end position="493"/>
    </location>
    <ligand>
        <name>L-glutamate</name>
        <dbReference type="ChEBI" id="CHEBI:29985"/>
    </ligand>
</feature>
<keyword evidence="2" id="KW-0325">Glycoprotein</keyword>
<protein>
    <recommendedName>
        <fullName evidence="6">Glutathione hydrolase</fullName>
        <ecNumber evidence="6">2.3.2.2</ecNumber>
        <ecNumber evidence="6">3.4.19.13</ecNumber>
    </recommendedName>
    <alternativeName>
        <fullName evidence="6">Gamma-glutamyltransferase</fullName>
    </alternativeName>
    <alternativeName>
        <fullName evidence="6">Gamma-glutamyltranspeptidase</fullName>
    </alternativeName>
</protein>
<dbReference type="EMBL" id="JAUPFM010000020">
    <property type="protein sequence ID" value="KAK2819117.1"/>
    <property type="molecule type" value="Genomic_DNA"/>
</dbReference>
<keyword evidence="6" id="KW-0378">Hydrolase</keyword>
<gene>
    <name evidence="7" type="ORF">Q5P01_024678</name>
</gene>
<dbReference type="GO" id="GO:0050727">
    <property type="term" value="P:regulation of inflammatory response"/>
    <property type="evidence" value="ECO:0007669"/>
    <property type="project" value="TreeGrafter"/>
</dbReference>
<comment type="pathway">
    <text evidence="6">Sulfur metabolism; glutathione metabolism.</text>
</comment>
<dbReference type="NCBIfam" id="TIGR00066">
    <property type="entry name" value="g_glut_trans"/>
    <property type="match status" value="1"/>
</dbReference>
<dbReference type="Gene3D" id="1.10.246.130">
    <property type="match status" value="1"/>
</dbReference>
<evidence type="ECO:0000256" key="6">
    <source>
        <dbReference type="RuleBase" id="RU368068"/>
    </source>
</evidence>
<keyword evidence="8" id="KW-1185">Reference proteome</keyword>
<dbReference type="GO" id="GO:0006751">
    <property type="term" value="P:glutathione catabolic process"/>
    <property type="evidence" value="ECO:0007669"/>
    <property type="project" value="UniProtKB-UniRule"/>
</dbReference>
<dbReference type="InterPro" id="IPR029055">
    <property type="entry name" value="Ntn_hydrolases_N"/>
</dbReference>
<dbReference type="GO" id="GO:0005886">
    <property type="term" value="C:plasma membrane"/>
    <property type="evidence" value="ECO:0007669"/>
    <property type="project" value="TreeGrafter"/>
</dbReference>
<reference evidence="7" key="1">
    <citation type="submission" date="2023-07" db="EMBL/GenBank/DDBJ databases">
        <title>Chromosome-level Genome Assembly of Striped Snakehead (Channa striata).</title>
        <authorList>
            <person name="Liu H."/>
        </authorList>
    </citation>
    <scope>NUCLEOTIDE SEQUENCE</scope>
    <source>
        <strain evidence="7">Gz</strain>
        <tissue evidence="7">Muscle</tissue>
    </source>
</reference>
<dbReference type="PRINTS" id="PR01210">
    <property type="entry name" value="GGTRANSPTASE"/>
</dbReference>
<dbReference type="GO" id="GO:0103068">
    <property type="term" value="F:leukotriene C4 gamma-glutamyl transferase activity"/>
    <property type="evidence" value="ECO:0007669"/>
    <property type="project" value="UniProtKB-EC"/>
</dbReference>
<comment type="catalytic activity">
    <reaction evidence="6">
        <text>glutathione + H2O = L-cysteinylglycine + L-glutamate</text>
        <dbReference type="Rhea" id="RHEA:28807"/>
        <dbReference type="ChEBI" id="CHEBI:15377"/>
        <dbReference type="ChEBI" id="CHEBI:29985"/>
        <dbReference type="ChEBI" id="CHEBI:57925"/>
        <dbReference type="ChEBI" id="CHEBI:61694"/>
        <dbReference type="EC" id="3.4.19.13"/>
    </reaction>
</comment>
<keyword evidence="3" id="KW-1202">Platelet aggregation activating toxin</keyword>
<feature type="binding site" evidence="5">
    <location>
        <position position="464"/>
    </location>
    <ligand>
        <name>L-glutamate</name>
        <dbReference type="ChEBI" id="CHEBI:29985"/>
    </ligand>
</feature>
<keyword evidence="6" id="KW-0472">Membrane</keyword>
<dbReference type="InterPro" id="IPR043138">
    <property type="entry name" value="GGT_lsub"/>
</dbReference>
<keyword evidence="3" id="KW-0800">Toxin</keyword>
<evidence type="ECO:0000256" key="3">
    <source>
        <dbReference type="ARBA" id="ARBA00084097"/>
    </source>
</evidence>
<evidence type="ECO:0000256" key="4">
    <source>
        <dbReference type="PIRSR" id="PIRSR600101-1"/>
    </source>
</evidence>
<dbReference type="GO" id="GO:0002682">
    <property type="term" value="P:regulation of immune system process"/>
    <property type="evidence" value="ECO:0007669"/>
    <property type="project" value="TreeGrafter"/>
</dbReference>
<keyword evidence="6" id="KW-0812">Transmembrane</keyword>
<dbReference type="GO" id="GO:0036374">
    <property type="term" value="F:glutathione hydrolase activity"/>
    <property type="evidence" value="ECO:0007669"/>
    <property type="project" value="UniProtKB-UniRule"/>
</dbReference>
<dbReference type="PANTHER" id="PTHR11686:SF56">
    <property type="entry name" value="GLUTATHIONE HYDROLASE 1 PROENZYME-RELATED"/>
    <property type="match status" value="1"/>
</dbReference>
<comment type="function">
    <text evidence="6">Cleaves the gamma-glutamyl peptide bond of glutathione and glutathione conjugates.</text>
</comment>
<sequence>MSLLQAPWKHAQGTTCCRGTERNQGTKSVIYCFEIVKNMVKKTITVALVVLLLASVATFVGVFFGVGRRKPPIEHVKWKAAVAADAGPCSEVGRDILMKGGSAVDATIAALLCVGLMNAHSMGIGGGLFFTIYNATTGKVETIDARETAPSNANESMFGNSTELSQKGGLSIAVPGEIRGYEMAHSRHGKLPWKDLFQPSIDLAEKGFPLGKALATALSKNKETIIKDETLCGVFCGKNGDVLKENETIKFTKLAETYRKIAEEGPDIFYKGQMAEDMVTDIQTAGGIITVEDLQGYKPVLDENPLRVNVGEYTMVVPNAPASGPVLSLILNILNGYNFTSDSMGTTEKKILTYHRIIEAFRFAYAKRTLLGDPDFLNITDVIQNMTRRSYADSLRERITDETTHHMSYYEPEFFLPENHGTSHLSVVAEDGSAVAATSTINQYLGSKVMSKSTGIILNNEMDDFSSPLITNGFGVPPSPNNFIRPGKRPMSSMCPTILFDKNNKVKMVVGGSGGTQITTSIALVILNTLFFDYDVHKAVLDQRLHNQLSPNATVAETGFDQEILDGLALKNHETKFLSSTGAVVQAVVCQNDGIQAQSDPRKWAYAAGY</sequence>
<feature type="binding site" evidence="5">
    <location>
        <begin position="440"/>
        <end position="442"/>
    </location>
    <ligand>
        <name>L-glutamate</name>
        <dbReference type="ChEBI" id="CHEBI:29985"/>
    </ligand>
</feature>
<comment type="catalytic activity">
    <reaction evidence="6">
        <text>an N-terminal (5-L-glutamyl)-[peptide] + an alpha-amino acid = 5-L-glutamyl amino acid + an N-terminal L-alpha-aminoacyl-[peptide]</text>
        <dbReference type="Rhea" id="RHEA:23904"/>
        <dbReference type="Rhea" id="RHEA-COMP:9780"/>
        <dbReference type="Rhea" id="RHEA-COMP:9795"/>
        <dbReference type="ChEBI" id="CHEBI:77644"/>
        <dbReference type="ChEBI" id="CHEBI:78597"/>
        <dbReference type="ChEBI" id="CHEBI:78599"/>
        <dbReference type="ChEBI" id="CHEBI:78608"/>
        <dbReference type="EC" id="2.3.2.2"/>
    </reaction>
</comment>
<keyword evidence="6" id="KW-1133">Transmembrane helix</keyword>
<dbReference type="InterPro" id="IPR000101">
    <property type="entry name" value="GGT_peptidase"/>
</dbReference>
<evidence type="ECO:0000256" key="2">
    <source>
        <dbReference type="ARBA" id="ARBA00023180"/>
    </source>
</evidence>
<keyword evidence="6" id="KW-0808">Transferase</keyword>
<dbReference type="InterPro" id="IPR043137">
    <property type="entry name" value="GGT_ssub_C"/>
</dbReference>
<dbReference type="EC" id="3.4.19.13" evidence="6"/>
<dbReference type="SUPFAM" id="SSF56235">
    <property type="entry name" value="N-terminal nucleophile aminohydrolases (Ntn hydrolases)"/>
    <property type="match status" value="1"/>
</dbReference>
<accession>A0AA88LN50</accession>
<dbReference type="FunFam" id="1.10.246.130:FF:000002">
    <property type="entry name" value="glutathione hydrolase 1 proenzyme"/>
    <property type="match status" value="1"/>
</dbReference>
<comment type="similarity">
    <text evidence="1">Belongs to the gamma-glutamyltransferase family.</text>
</comment>
<feature type="active site" description="Nucleophile" evidence="4">
    <location>
        <position position="422"/>
    </location>
</feature>
<dbReference type="EC" id="2.3.2.2" evidence="6"/>